<protein>
    <submittedName>
        <fullName evidence="1">Uncharacterized protein</fullName>
    </submittedName>
</protein>
<proteinExistence type="predicted"/>
<sequence>MKVAIEYVEWLMDEKSKINRVALEDLELFENGMKLDIPKKIIDDFDFTGLSNVDFI</sequence>
<dbReference type="AlphaFoldDB" id="A0A0F9FAQ2"/>
<name>A0A0F9FAQ2_9ZZZZ</name>
<accession>A0A0F9FAQ2</accession>
<feature type="non-terminal residue" evidence="1">
    <location>
        <position position="56"/>
    </location>
</feature>
<dbReference type="EMBL" id="LAZR01033401">
    <property type="protein sequence ID" value="KKL48192.1"/>
    <property type="molecule type" value="Genomic_DNA"/>
</dbReference>
<comment type="caution">
    <text evidence="1">The sequence shown here is derived from an EMBL/GenBank/DDBJ whole genome shotgun (WGS) entry which is preliminary data.</text>
</comment>
<reference evidence="1" key="1">
    <citation type="journal article" date="2015" name="Nature">
        <title>Complex archaea that bridge the gap between prokaryotes and eukaryotes.</title>
        <authorList>
            <person name="Spang A."/>
            <person name="Saw J.H."/>
            <person name="Jorgensen S.L."/>
            <person name="Zaremba-Niedzwiedzka K."/>
            <person name="Martijn J."/>
            <person name="Lind A.E."/>
            <person name="van Eijk R."/>
            <person name="Schleper C."/>
            <person name="Guy L."/>
            <person name="Ettema T.J."/>
        </authorList>
    </citation>
    <scope>NUCLEOTIDE SEQUENCE</scope>
</reference>
<evidence type="ECO:0000313" key="1">
    <source>
        <dbReference type="EMBL" id="KKL48192.1"/>
    </source>
</evidence>
<organism evidence="1">
    <name type="scientific">marine sediment metagenome</name>
    <dbReference type="NCBI Taxonomy" id="412755"/>
    <lineage>
        <taxon>unclassified sequences</taxon>
        <taxon>metagenomes</taxon>
        <taxon>ecological metagenomes</taxon>
    </lineage>
</organism>
<gene>
    <name evidence="1" type="ORF">LCGC14_2327930</name>
</gene>